<dbReference type="Gene3D" id="1.10.1870.10">
    <property type="entry name" value="Domain 3, Saccharopine reductase"/>
    <property type="match status" value="1"/>
</dbReference>
<dbReference type="Gene3D" id="3.30.360.10">
    <property type="entry name" value="Dihydrodipicolinate Reductase, domain 2"/>
    <property type="match status" value="1"/>
</dbReference>
<dbReference type="Pfam" id="PF03435">
    <property type="entry name" value="Sacchrp_dh_NADP"/>
    <property type="match status" value="1"/>
</dbReference>
<evidence type="ECO:0000313" key="5">
    <source>
        <dbReference type="EMBL" id="MDR6241991.1"/>
    </source>
</evidence>
<keyword evidence="2" id="KW-0560">Oxidoreductase</keyword>
<dbReference type="InterPro" id="IPR036291">
    <property type="entry name" value="NAD(P)-bd_dom_sf"/>
</dbReference>
<dbReference type="AlphaFoldDB" id="A0AAE4BUP7"/>
<accession>A0AAE4BUP7</accession>
<evidence type="ECO:0000259" key="4">
    <source>
        <dbReference type="Pfam" id="PF16653"/>
    </source>
</evidence>
<evidence type="ECO:0000256" key="2">
    <source>
        <dbReference type="ARBA" id="ARBA00023002"/>
    </source>
</evidence>
<dbReference type="InterPro" id="IPR051168">
    <property type="entry name" value="AASS"/>
</dbReference>
<dbReference type="GO" id="GO:0019878">
    <property type="term" value="P:lysine biosynthetic process via aminoadipic acid"/>
    <property type="evidence" value="ECO:0007669"/>
    <property type="project" value="TreeGrafter"/>
</dbReference>
<dbReference type="EMBL" id="JAVDQD010000015">
    <property type="protein sequence ID" value="MDR6241991.1"/>
    <property type="molecule type" value="Genomic_DNA"/>
</dbReference>
<evidence type="ECO:0000313" key="6">
    <source>
        <dbReference type="Proteomes" id="UP001185092"/>
    </source>
</evidence>
<dbReference type="InterPro" id="IPR032095">
    <property type="entry name" value="Sacchrp_dh-like_C"/>
</dbReference>
<gene>
    <name evidence="5" type="ORF">HNQ88_005078</name>
</gene>
<evidence type="ECO:0000259" key="3">
    <source>
        <dbReference type="Pfam" id="PF03435"/>
    </source>
</evidence>
<dbReference type="PANTHER" id="PTHR11133:SF23">
    <property type="entry name" value="SACCHAROPINE DEHYDROGENASE [NAD(+), L-LYSINE-FORMING]"/>
    <property type="match status" value="1"/>
</dbReference>
<dbReference type="FunFam" id="3.40.50.720:FF:000072">
    <property type="entry name" value="Saccharopine dehydrogenase [NADP(+), L-glutamate-forming]"/>
    <property type="match status" value="1"/>
</dbReference>
<dbReference type="Gene3D" id="3.40.50.720">
    <property type="entry name" value="NAD(P)-binding Rossmann-like Domain"/>
    <property type="match status" value="1"/>
</dbReference>
<keyword evidence="1" id="KW-0521">NADP</keyword>
<dbReference type="RefSeq" id="WP_338390365.1">
    <property type="nucleotide sequence ID" value="NZ_AP025308.1"/>
</dbReference>
<dbReference type="Proteomes" id="UP001185092">
    <property type="component" value="Unassembled WGS sequence"/>
</dbReference>
<protein>
    <submittedName>
        <fullName evidence="5">Saccharopine dehydrogenase-like NADP-dependent oxidoreductase</fullName>
    </submittedName>
</protein>
<proteinExistence type="predicted"/>
<reference evidence="5" key="1">
    <citation type="submission" date="2023-07" db="EMBL/GenBank/DDBJ databases">
        <title>Genomic Encyclopedia of Type Strains, Phase IV (KMG-IV): sequencing the most valuable type-strain genomes for metagenomic binning, comparative biology and taxonomic classification.</title>
        <authorList>
            <person name="Goeker M."/>
        </authorList>
    </citation>
    <scope>NUCLEOTIDE SEQUENCE</scope>
    <source>
        <strain evidence="5">DSM 26174</strain>
    </source>
</reference>
<organism evidence="5 6">
    <name type="scientific">Aureibacter tunicatorum</name>
    <dbReference type="NCBI Taxonomy" id="866807"/>
    <lineage>
        <taxon>Bacteria</taxon>
        <taxon>Pseudomonadati</taxon>
        <taxon>Bacteroidota</taxon>
        <taxon>Cytophagia</taxon>
        <taxon>Cytophagales</taxon>
        <taxon>Persicobacteraceae</taxon>
        <taxon>Aureibacter</taxon>
    </lineage>
</organism>
<dbReference type="InterPro" id="IPR005097">
    <property type="entry name" value="Sacchrp_dh_NADP-bd"/>
</dbReference>
<dbReference type="SUPFAM" id="SSF55347">
    <property type="entry name" value="Glyceraldehyde-3-phosphate dehydrogenase-like, C-terminal domain"/>
    <property type="match status" value="1"/>
</dbReference>
<feature type="domain" description="Saccharopine dehydrogenase-like C-terminal" evidence="4">
    <location>
        <begin position="122"/>
        <end position="429"/>
    </location>
</feature>
<comment type="caution">
    <text evidence="5">The sequence shown here is derived from an EMBL/GenBank/DDBJ whole genome shotgun (WGS) entry which is preliminary data.</text>
</comment>
<feature type="domain" description="Saccharopine dehydrogenase NADP binding" evidence="3">
    <location>
        <begin position="4"/>
        <end position="118"/>
    </location>
</feature>
<keyword evidence="6" id="KW-1185">Reference proteome</keyword>
<name>A0AAE4BUP7_9BACT</name>
<dbReference type="PANTHER" id="PTHR11133">
    <property type="entry name" value="SACCHAROPINE DEHYDROGENASE"/>
    <property type="match status" value="1"/>
</dbReference>
<dbReference type="FunFam" id="3.30.360.10:FF:000008">
    <property type="entry name" value="Alpha-aminoadipic semialdehyde synthase, mitochondrial"/>
    <property type="match status" value="1"/>
</dbReference>
<dbReference type="GO" id="GO:0005737">
    <property type="term" value="C:cytoplasm"/>
    <property type="evidence" value="ECO:0007669"/>
    <property type="project" value="TreeGrafter"/>
</dbReference>
<sequence length="441" mass="49037">MSKVLILGAGMVVKPMVDYLLEKGVQVTLASRTKSKADAIINGRDNAEAIAWTVDQAEELEAMIQANDLTVSLLPYTFHVTVAELCIKHGKNMVTTSYVSEQMKALDEQAKDAGIIILNEIGLDPGIDHMTAQQIIDNAHDRDAKIEEFYSICGALPAPEASQNPLRYKFSWSPKGVVMASNNGAKFLKDGIVQELDTIDLFKNPIQENFPELETLEIYPNRDSLSYVDIYNIPETKTMYRGTFRYKNWCESLDSIKALGMTGYDKVDASGLSYKEFTAKISGLASENIKAAIANELNIEEAGTAINAMEWLGLFDDKQLPYEEEVSPFDVLSDLMIEKMMLGDDERDMVAMQHTFVIEEADGTRKEVKSRLLDFGNEEDTSIARTVALPAAIGVEMILNGQININGVHIPIRKEIYEPVLTQLETMGIGMKEEVREISQA</sequence>
<dbReference type="Pfam" id="PF16653">
    <property type="entry name" value="Sacchrp_dh_C"/>
    <property type="match status" value="1"/>
</dbReference>
<dbReference type="SUPFAM" id="SSF51735">
    <property type="entry name" value="NAD(P)-binding Rossmann-fold domains"/>
    <property type="match status" value="1"/>
</dbReference>
<evidence type="ECO:0000256" key="1">
    <source>
        <dbReference type="ARBA" id="ARBA00022857"/>
    </source>
</evidence>
<dbReference type="GO" id="GO:0004753">
    <property type="term" value="F:saccharopine dehydrogenase activity"/>
    <property type="evidence" value="ECO:0007669"/>
    <property type="project" value="TreeGrafter"/>
</dbReference>